<organism evidence="2 3">
    <name type="scientific">Pristionchus mayeri</name>
    <dbReference type="NCBI Taxonomy" id="1317129"/>
    <lineage>
        <taxon>Eukaryota</taxon>
        <taxon>Metazoa</taxon>
        <taxon>Ecdysozoa</taxon>
        <taxon>Nematoda</taxon>
        <taxon>Chromadorea</taxon>
        <taxon>Rhabditida</taxon>
        <taxon>Rhabditina</taxon>
        <taxon>Diplogasteromorpha</taxon>
        <taxon>Diplogasteroidea</taxon>
        <taxon>Neodiplogasteridae</taxon>
        <taxon>Pristionchus</taxon>
    </lineage>
</organism>
<proteinExistence type="predicted"/>
<evidence type="ECO:0000313" key="3">
    <source>
        <dbReference type="Proteomes" id="UP001328107"/>
    </source>
</evidence>
<feature type="region of interest" description="Disordered" evidence="1">
    <location>
        <begin position="41"/>
        <end position="62"/>
    </location>
</feature>
<dbReference type="AlphaFoldDB" id="A0AAN5D2B4"/>
<name>A0AAN5D2B4_9BILA</name>
<dbReference type="EMBL" id="BTRK01000005">
    <property type="protein sequence ID" value="GMR55581.1"/>
    <property type="molecule type" value="Genomic_DNA"/>
</dbReference>
<sequence length="62" mass="7115">HRSHSDGHPLQSGQAKSSVVSLIFFTMLFLKHWYDSRGEENNQPPSMLFTNGTQLHFSKKNL</sequence>
<evidence type="ECO:0000256" key="1">
    <source>
        <dbReference type="SAM" id="MobiDB-lite"/>
    </source>
</evidence>
<dbReference type="Proteomes" id="UP001328107">
    <property type="component" value="Unassembled WGS sequence"/>
</dbReference>
<reference evidence="3" key="1">
    <citation type="submission" date="2022-10" db="EMBL/GenBank/DDBJ databases">
        <title>Genome assembly of Pristionchus species.</title>
        <authorList>
            <person name="Yoshida K."/>
            <person name="Sommer R.J."/>
        </authorList>
    </citation>
    <scope>NUCLEOTIDE SEQUENCE [LARGE SCALE GENOMIC DNA]</scope>
    <source>
        <strain evidence="3">RS5460</strain>
    </source>
</reference>
<protein>
    <submittedName>
        <fullName evidence="2">Uncharacterized protein</fullName>
    </submittedName>
</protein>
<comment type="caution">
    <text evidence="2">The sequence shown here is derived from an EMBL/GenBank/DDBJ whole genome shotgun (WGS) entry which is preliminary data.</text>
</comment>
<keyword evidence="3" id="KW-1185">Reference proteome</keyword>
<feature type="non-terminal residue" evidence="2">
    <location>
        <position position="62"/>
    </location>
</feature>
<gene>
    <name evidence="2" type="ORF">PMAYCL1PPCAC_25776</name>
</gene>
<feature type="compositionally biased region" description="Polar residues" evidence="1">
    <location>
        <begin position="41"/>
        <end position="56"/>
    </location>
</feature>
<evidence type="ECO:0000313" key="2">
    <source>
        <dbReference type="EMBL" id="GMR55581.1"/>
    </source>
</evidence>
<accession>A0AAN5D2B4</accession>
<feature type="non-terminal residue" evidence="2">
    <location>
        <position position="1"/>
    </location>
</feature>